<evidence type="ECO:0000259" key="1">
    <source>
        <dbReference type="Pfam" id="PF14529"/>
    </source>
</evidence>
<dbReference type="OrthoDB" id="2207231at2759"/>
<keyword evidence="3" id="KW-1185">Reference proteome</keyword>
<proteinExistence type="predicted"/>
<dbReference type="Proteomes" id="UP000054107">
    <property type="component" value="Unassembled WGS sequence"/>
</dbReference>
<dbReference type="AlphaFoldDB" id="A0A0B7NE82"/>
<dbReference type="STRING" id="35722.A0A0B7NE82"/>
<reference evidence="2 3" key="1">
    <citation type="submission" date="2014-09" db="EMBL/GenBank/DDBJ databases">
        <authorList>
            <person name="Ellenberger Sabrina"/>
        </authorList>
    </citation>
    <scope>NUCLEOTIDE SEQUENCE [LARGE SCALE GENOMIC DNA]</scope>
    <source>
        <strain evidence="2 3">CBS 412.66</strain>
    </source>
</reference>
<feature type="non-terminal residue" evidence="2">
    <location>
        <position position="425"/>
    </location>
</feature>
<sequence>MFITETYLLRNDFKTHWTQQHTYAQQPANAARGFGGISCLIHPSFSSSYAIHKLSFTNPYTLSLKIGSYTIHCLYLPPQLSLAEVEDTLHSLTIDNHTIFLGDFNVRLGPITGDTRTNIRHELFTQWYETNNLHLWNTTEAYKQPTYQSTNGSSIIDFILTPPAHLPVHDFKIHTEESFGSDHLLVTSSISLPTAPAPLPPPNQCRLQWKLKRLDDLDVYKLYIDTFTQQSQDIIQTITDIQTLQSYTQIEEIVLQSSLRPKHWKWFWTQELEDLAEEKKKQHISWRKSLRYQDDLRSAALWKQYDKLNQKFKTKLSQRRSLLWKQFCDELRTTDKNNINRYIKRRFKSTSNNTRYTSPAGPQQAVEDIKCHLETVFSGSHSSICSPTTGSPYLESASTVTKFDSTQIYSTILKELPSRKAPGSD</sequence>
<organism evidence="2 3">
    <name type="scientific">Parasitella parasitica</name>
    <dbReference type="NCBI Taxonomy" id="35722"/>
    <lineage>
        <taxon>Eukaryota</taxon>
        <taxon>Fungi</taxon>
        <taxon>Fungi incertae sedis</taxon>
        <taxon>Mucoromycota</taxon>
        <taxon>Mucoromycotina</taxon>
        <taxon>Mucoromycetes</taxon>
        <taxon>Mucorales</taxon>
        <taxon>Mucorineae</taxon>
        <taxon>Mucoraceae</taxon>
        <taxon>Parasitella</taxon>
    </lineage>
</organism>
<dbReference type="GO" id="GO:0003824">
    <property type="term" value="F:catalytic activity"/>
    <property type="evidence" value="ECO:0007669"/>
    <property type="project" value="InterPro"/>
</dbReference>
<dbReference type="EMBL" id="LN729506">
    <property type="protein sequence ID" value="CEP13256.1"/>
    <property type="molecule type" value="Genomic_DNA"/>
</dbReference>
<dbReference type="InterPro" id="IPR036691">
    <property type="entry name" value="Endo/exonu/phosph_ase_sf"/>
</dbReference>
<dbReference type="InterPro" id="IPR005135">
    <property type="entry name" value="Endo/exonuclease/phosphatase"/>
</dbReference>
<dbReference type="Pfam" id="PF14529">
    <property type="entry name" value="Exo_endo_phos_2"/>
    <property type="match status" value="1"/>
</dbReference>
<name>A0A0B7NE82_9FUNG</name>
<feature type="domain" description="Endonuclease/exonuclease/phosphatase" evidence="1">
    <location>
        <begin position="70"/>
        <end position="186"/>
    </location>
</feature>
<gene>
    <name evidence="2" type="primary">PARPA_07311.1 scaffold 27426</name>
</gene>
<dbReference type="SUPFAM" id="SSF56219">
    <property type="entry name" value="DNase I-like"/>
    <property type="match status" value="1"/>
</dbReference>
<evidence type="ECO:0000313" key="3">
    <source>
        <dbReference type="Proteomes" id="UP000054107"/>
    </source>
</evidence>
<accession>A0A0B7NE82</accession>
<dbReference type="Gene3D" id="3.60.10.10">
    <property type="entry name" value="Endonuclease/exonuclease/phosphatase"/>
    <property type="match status" value="1"/>
</dbReference>
<protein>
    <recommendedName>
        <fullName evidence="1">Endonuclease/exonuclease/phosphatase domain-containing protein</fullName>
    </recommendedName>
</protein>
<evidence type="ECO:0000313" key="2">
    <source>
        <dbReference type="EMBL" id="CEP13256.1"/>
    </source>
</evidence>